<proteinExistence type="inferred from homology"/>
<dbReference type="CDD" id="cd18185">
    <property type="entry name" value="ATP-synt_Fo_c_ATPE"/>
    <property type="match status" value="1"/>
</dbReference>
<evidence type="ECO:0000256" key="5">
    <source>
        <dbReference type="ARBA" id="ARBA00022547"/>
    </source>
</evidence>
<organism evidence="16 17">
    <name type="scientific">Xylocopilactobacillus apicola</name>
    <dbReference type="NCBI Taxonomy" id="2932184"/>
    <lineage>
        <taxon>Bacteria</taxon>
        <taxon>Bacillati</taxon>
        <taxon>Bacillota</taxon>
        <taxon>Bacilli</taxon>
        <taxon>Lactobacillales</taxon>
        <taxon>Lactobacillaceae</taxon>
        <taxon>Xylocopilactobacillus</taxon>
    </lineage>
</organism>
<dbReference type="InterPro" id="IPR038662">
    <property type="entry name" value="ATP_synth_F0_csu_sf"/>
</dbReference>
<evidence type="ECO:0000256" key="12">
    <source>
        <dbReference type="ARBA" id="ARBA00023310"/>
    </source>
</evidence>
<dbReference type="GO" id="GO:0008289">
    <property type="term" value="F:lipid binding"/>
    <property type="evidence" value="ECO:0007669"/>
    <property type="project" value="UniProtKB-KW"/>
</dbReference>
<dbReference type="InterPro" id="IPR000454">
    <property type="entry name" value="ATP_synth_F0_csu"/>
</dbReference>
<keyword evidence="17" id="KW-1185">Reference proteome</keyword>
<comment type="caution">
    <text evidence="14">Lacks conserved residue(s) required for the propagation of feature annotation.</text>
</comment>
<dbReference type="InterPro" id="IPR020537">
    <property type="entry name" value="ATP_synth_F0_csu_DDCD_BS"/>
</dbReference>
<keyword evidence="3 14" id="KW-0813">Transport</keyword>
<keyword evidence="10 14" id="KW-0446">Lipid-binding</keyword>
<dbReference type="Proteomes" id="UP001321861">
    <property type="component" value="Chromosome"/>
</dbReference>
<dbReference type="GO" id="GO:0046933">
    <property type="term" value="F:proton-transporting ATP synthase activity, rotational mechanism"/>
    <property type="evidence" value="ECO:0007669"/>
    <property type="project" value="UniProtKB-UniRule"/>
</dbReference>
<dbReference type="Pfam" id="PF00137">
    <property type="entry name" value="ATP-synt_C"/>
    <property type="match status" value="1"/>
</dbReference>
<keyword evidence="5 14" id="KW-0138">CF(0)</keyword>
<protein>
    <recommendedName>
        <fullName evidence="14">ATP synthase subunit c</fullName>
    </recommendedName>
    <alternativeName>
        <fullName evidence="14">ATP synthase F(0) sector subunit c</fullName>
    </alternativeName>
    <alternativeName>
        <fullName evidence="14">F-type ATPase subunit c</fullName>
        <shortName evidence="14">F-ATPase subunit c</shortName>
    </alternativeName>
    <alternativeName>
        <fullName evidence="14">Lipid-binding protein</fullName>
    </alternativeName>
</protein>
<dbReference type="InterPro" id="IPR005953">
    <property type="entry name" value="ATP_synth_csu_bac/chlpt"/>
</dbReference>
<evidence type="ECO:0000256" key="1">
    <source>
        <dbReference type="ARBA" id="ARBA00004651"/>
    </source>
</evidence>
<gene>
    <name evidence="14 16" type="primary">atpE</name>
    <name evidence="16" type="ORF">XA3_07110</name>
</gene>
<keyword evidence="6 14" id="KW-0812">Transmembrane</keyword>
<dbReference type="PROSITE" id="PS00605">
    <property type="entry name" value="ATPASE_C"/>
    <property type="match status" value="1"/>
</dbReference>
<dbReference type="AlphaFoldDB" id="A0AAU9D9T9"/>
<comment type="similarity">
    <text evidence="2 14">Belongs to the ATPase C chain family.</text>
</comment>
<evidence type="ECO:0000256" key="13">
    <source>
        <dbReference type="ARBA" id="ARBA00025198"/>
    </source>
</evidence>
<keyword evidence="11 14" id="KW-0472">Membrane</keyword>
<keyword evidence="7 14" id="KW-0375">Hydrogen ion transport</keyword>
<dbReference type="SUPFAM" id="SSF81333">
    <property type="entry name" value="F1F0 ATP synthase subunit C"/>
    <property type="match status" value="1"/>
</dbReference>
<dbReference type="EMBL" id="AP026802">
    <property type="protein sequence ID" value="BDR58270.1"/>
    <property type="molecule type" value="Genomic_DNA"/>
</dbReference>
<keyword evidence="8 14" id="KW-1133">Transmembrane helix</keyword>
<comment type="subcellular location">
    <subcellularLocation>
        <location evidence="1 14">Cell membrane</location>
        <topology evidence="1 14">Multi-pass membrane protein</topology>
    </subcellularLocation>
</comment>
<dbReference type="InterPro" id="IPR002379">
    <property type="entry name" value="ATPase_proteolipid_c-like_dom"/>
</dbReference>
<comment type="function">
    <text evidence="14">Key component of the F(0) channel; it plays a direct role in translocation across the membrane. A homomeric c-ring of between 10-14 subunits forms the central stalk rotor element with the F(1) delta and epsilon subunits.</text>
</comment>
<dbReference type="KEGG" id="xap:XA3_07110"/>
<dbReference type="GO" id="GO:0033177">
    <property type="term" value="C:proton-transporting two-sector ATPase complex, proton-transporting domain"/>
    <property type="evidence" value="ECO:0007669"/>
    <property type="project" value="InterPro"/>
</dbReference>
<evidence type="ECO:0000256" key="7">
    <source>
        <dbReference type="ARBA" id="ARBA00022781"/>
    </source>
</evidence>
<evidence type="ECO:0000256" key="14">
    <source>
        <dbReference type="HAMAP-Rule" id="MF_01396"/>
    </source>
</evidence>
<dbReference type="GO" id="GO:0045259">
    <property type="term" value="C:proton-transporting ATP synthase complex"/>
    <property type="evidence" value="ECO:0007669"/>
    <property type="project" value="UniProtKB-KW"/>
</dbReference>
<feature type="transmembrane region" description="Helical" evidence="14">
    <location>
        <begin position="47"/>
        <end position="72"/>
    </location>
</feature>
<feature type="domain" description="V-ATPase proteolipid subunit C-like" evidence="15">
    <location>
        <begin position="7"/>
        <end position="70"/>
    </location>
</feature>
<accession>A0AAU9D9T9</accession>
<sequence>MTGINLIAAAFAAAFAAIGGAFGDAIVVSKALESMARQPEQSGTIRGTMILGVGLTESTPILAIVIALILVFK</sequence>
<evidence type="ECO:0000256" key="6">
    <source>
        <dbReference type="ARBA" id="ARBA00022692"/>
    </source>
</evidence>
<dbReference type="HAMAP" id="MF_01396">
    <property type="entry name" value="ATP_synth_c_bact"/>
    <property type="match status" value="1"/>
</dbReference>
<dbReference type="GO" id="GO:0005886">
    <property type="term" value="C:plasma membrane"/>
    <property type="evidence" value="ECO:0007669"/>
    <property type="project" value="UniProtKB-SubCell"/>
</dbReference>
<keyword evidence="9 14" id="KW-0406">Ion transport</keyword>
<evidence type="ECO:0000256" key="10">
    <source>
        <dbReference type="ARBA" id="ARBA00023121"/>
    </source>
</evidence>
<dbReference type="PRINTS" id="PR00124">
    <property type="entry name" value="ATPASEC"/>
</dbReference>
<comment type="function">
    <text evidence="13 14">F(1)F(0) ATP synthase produces ATP from ADP in the presence of a proton or sodium gradient. F-type ATPases consist of two structural domains, F(1) containing the extramembraneous catalytic core and F(0) containing the membrane proton channel, linked together by a central stalk and a peripheral stalk. During catalysis, ATP synthesis in the catalytic domain of F(1) is coupled via a rotary mechanism of the central stalk subunits to proton translocation.</text>
</comment>
<evidence type="ECO:0000259" key="15">
    <source>
        <dbReference type="Pfam" id="PF00137"/>
    </source>
</evidence>
<dbReference type="FunFam" id="1.20.20.10:FF:000002">
    <property type="entry name" value="ATP synthase subunit c"/>
    <property type="match status" value="1"/>
</dbReference>
<name>A0AAU9D9T9_9LACO</name>
<evidence type="ECO:0000256" key="9">
    <source>
        <dbReference type="ARBA" id="ARBA00023065"/>
    </source>
</evidence>
<keyword evidence="12 14" id="KW-0066">ATP synthesis</keyword>
<dbReference type="InterPro" id="IPR035921">
    <property type="entry name" value="F/V-ATP_Csub_sf"/>
</dbReference>
<evidence type="ECO:0000256" key="3">
    <source>
        <dbReference type="ARBA" id="ARBA00022448"/>
    </source>
</evidence>
<dbReference type="NCBIfam" id="TIGR01260">
    <property type="entry name" value="ATP_synt_c"/>
    <property type="match status" value="1"/>
</dbReference>
<reference evidence="16 17" key="1">
    <citation type="journal article" date="2023" name="Microbiol. Spectr.">
        <title>Symbiosis of Carpenter Bees with Uncharacterized Lactic Acid Bacteria Showing NAD Auxotrophy.</title>
        <authorList>
            <person name="Kawasaki S."/>
            <person name="Ozawa K."/>
            <person name="Mori T."/>
            <person name="Yamamoto A."/>
            <person name="Ito M."/>
            <person name="Ohkuma M."/>
            <person name="Sakamoto M."/>
            <person name="Matsutani M."/>
        </authorList>
    </citation>
    <scope>NUCLEOTIDE SEQUENCE [LARGE SCALE GENOMIC DNA]</scope>
    <source>
        <strain evidence="16 17">XA3</strain>
    </source>
</reference>
<evidence type="ECO:0000313" key="16">
    <source>
        <dbReference type="EMBL" id="BDR58270.1"/>
    </source>
</evidence>
<feature type="site" description="Reversibly protonated during proton transport" evidence="14">
    <location>
        <position position="57"/>
    </location>
</feature>
<dbReference type="NCBIfam" id="NF005363">
    <property type="entry name" value="PRK06876.1"/>
    <property type="match status" value="1"/>
</dbReference>
<evidence type="ECO:0000256" key="11">
    <source>
        <dbReference type="ARBA" id="ARBA00023136"/>
    </source>
</evidence>
<dbReference type="Gene3D" id="1.20.20.10">
    <property type="entry name" value="F1F0 ATP synthase subunit C"/>
    <property type="match status" value="1"/>
</dbReference>
<keyword evidence="4 14" id="KW-1003">Cell membrane</keyword>
<evidence type="ECO:0000313" key="17">
    <source>
        <dbReference type="Proteomes" id="UP001321861"/>
    </source>
</evidence>
<evidence type="ECO:0000256" key="2">
    <source>
        <dbReference type="ARBA" id="ARBA00006704"/>
    </source>
</evidence>
<evidence type="ECO:0000256" key="8">
    <source>
        <dbReference type="ARBA" id="ARBA00022989"/>
    </source>
</evidence>
<evidence type="ECO:0000256" key="4">
    <source>
        <dbReference type="ARBA" id="ARBA00022475"/>
    </source>
</evidence>